<name>A0A5B7GVA8_PORTR</name>
<sequence>MPTALHPCHGHHHHHHHHLHHHHHGHHGSRIAAHCKLHHKAIIGVVWCLRDIWLKPPPSPPRNHDTINRTLTSHAALQ</sequence>
<dbReference type="AlphaFoldDB" id="A0A5B7GVA8"/>
<gene>
    <name evidence="2" type="ORF">E2C01_055541</name>
</gene>
<dbReference type="EMBL" id="VSRR010018571">
    <property type="protein sequence ID" value="MPC61469.1"/>
    <property type="molecule type" value="Genomic_DNA"/>
</dbReference>
<dbReference type="Proteomes" id="UP000324222">
    <property type="component" value="Unassembled WGS sequence"/>
</dbReference>
<evidence type="ECO:0000313" key="3">
    <source>
        <dbReference type="Proteomes" id="UP000324222"/>
    </source>
</evidence>
<feature type="compositionally biased region" description="Basic residues" evidence="1">
    <location>
        <begin position="8"/>
        <end position="32"/>
    </location>
</feature>
<keyword evidence="3" id="KW-1185">Reference proteome</keyword>
<reference evidence="2 3" key="1">
    <citation type="submission" date="2019-05" db="EMBL/GenBank/DDBJ databases">
        <title>Another draft genome of Portunus trituberculatus and its Hox gene families provides insights of decapod evolution.</title>
        <authorList>
            <person name="Jeong J.-H."/>
            <person name="Song I."/>
            <person name="Kim S."/>
            <person name="Choi T."/>
            <person name="Kim D."/>
            <person name="Ryu S."/>
            <person name="Kim W."/>
        </authorList>
    </citation>
    <scope>NUCLEOTIDE SEQUENCE [LARGE SCALE GENOMIC DNA]</scope>
    <source>
        <tissue evidence="2">Muscle</tissue>
    </source>
</reference>
<feature type="region of interest" description="Disordered" evidence="1">
    <location>
        <begin position="1"/>
        <end position="32"/>
    </location>
</feature>
<organism evidence="2 3">
    <name type="scientific">Portunus trituberculatus</name>
    <name type="common">Swimming crab</name>
    <name type="synonym">Neptunus trituberculatus</name>
    <dbReference type="NCBI Taxonomy" id="210409"/>
    <lineage>
        <taxon>Eukaryota</taxon>
        <taxon>Metazoa</taxon>
        <taxon>Ecdysozoa</taxon>
        <taxon>Arthropoda</taxon>
        <taxon>Crustacea</taxon>
        <taxon>Multicrustacea</taxon>
        <taxon>Malacostraca</taxon>
        <taxon>Eumalacostraca</taxon>
        <taxon>Eucarida</taxon>
        <taxon>Decapoda</taxon>
        <taxon>Pleocyemata</taxon>
        <taxon>Brachyura</taxon>
        <taxon>Eubrachyura</taxon>
        <taxon>Portunoidea</taxon>
        <taxon>Portunidae</taxon>
        <taxon>Portuninae</taxon>
        <taxon>Portunus</taxon>
    </lineage>
</organism>
<feature type="compositionally biased region" description="Polar residues" evidence="1">
    <location>
        <begin position="68"/>
        <end position="78"/>
    </location>
</feature>
<evidence type="ECO:0000313" key="2">
    <source>
        <dbReference type="EMBL" id="MPC61469.1"/>
    </source>
</evidence>
<accession>A0A5B7GVA8</accession>
<protein>
    <submittedName>
        <fullName evidence="2">Uncharacterized protein</fullName>
    </submittedName>
</protein>
<evidence type="ECO:0000256" key="1">
    <source>
        <dbReference type="SAM" id="MobiDB-lite"/>
    </source>
</evidence>
<comment type="caution">
    <text evidence="2">The sequence shown here is derived from an EMBL/GenBank/DDBJ whole genome shotgun (WGS) entry which is preliminary data.</text>
</comment>
<proteinExistence type="predicted"/>
<feature type="region of interest" description="Disordered" evidence="1">
    <location>
        <begin position="56"/>
        <end position="78"/>
    </location>
</feature>